<protein>
    <submittedName>
        <fullName evidence="2">Uncharacterized protein</fullName>
    </submittedName>
</protein>
<evidence type="ECO:0000256" key="1">
    <source>
        <dbReference type="SAM" id="Phobius"/>
    </source>
</evidence>
<name>A0AAJ6NU30_9CYAN</name>
<keyword evidence="3" id="KW-1185">Reference proteome</keyword>
<reference evidence="2 3" key="1">
    <citation type="journal article" date="2023" name="Limnol Oceanogr Lett">
        <title>Environmental adaptations by the intertidal Antarctic cyanobacterium Halotia branconii CENA392 as revealed using long-read genome sequencing.</title>
        <authorList>
            <person name="Dextro R.B."/>
            <person name="Delbaje E."/>
            <person name="Freitas P.N.N."/>
            <person name="Geraldes V."/>
            <person name="Pinto E."/>
            <person name="Long P.F."/>
            <person name="Fiore M.F."/>
        </authorList>
    </citation>
    <scope>NUCLEOTIDE SEQUENCE [LARGE SCALE GENOMIC DNA]</scope>
    <source>
        <strain evidence="2 3">CENA392</strain>
    </source>
</reference>
<dbReference type="KEGG" id="hbq:QI031_03255"/>
<feature type="transmembrane region" description="Helical" evidence="1">
    <location>
        <begin position="5"/>
        <end position="22"/>
    </location>
</feature>
<keyword evidence="1" id="KW-0472">Membrane</keyword>
<keyword evidence="1" id="KW-0812">Transmembrane</keyword>
<dbReference type="Proteomes" id="UP001223520">
    <property type="component" value="Chromosome"/>
</dbReference>
<dbReference type="AlphaFoldDB" id="A0AAJ6NU30"/>
<evidence type="ECO:0000313" key="3">
    <source>
        <dbReference type="Proteomes" id="UP001223520"/>
    </source>
</evidence>
<feature type="transmembrane region" description="Helical" evidence="1">
    <location>
        <begin position="42"/>
        <end position="63"/>
    </location>
</feature>
<dbReference type="EMBL" id="CP124543">
    <property type="protein sequence ID" value="WGV26543.1"/>
    <property type="molecule type" value="Genomic_DNA"/>
</dbReference>
<evidence type="ECO:0000313" key="2">
    <source>
        <dbReference type="EMBL" id="WGV26543.1"/>
    </source>
</evidence>
<accession>A0AAJ6NU30</accession>
<dbReference type="RefSeq" id="WP_281483789.1">
    <property type="nucleotide sequence ID" value="NZ_CP124543.1"/>
</dbReference>
<sequence length="90" mass="10941">MLHALLFSLVIIVYLVMGYYLFNEWLFFFLQDEEMSSKQRSFYQMILIIMTILWPIVVPFAYLELLKFHKKHKKDIDILINQTDEMMAND</sequence>
<keyword evidence="1" id="KW-1133">Transmembrane helix</keyword>
<gene>
    <name evidence="2" type="ORF">QI031_03255</name>
</gene>
<proteinExistence type="predicted"/>
<organism evidence="2 3">
    <name type="scientific">Halotia branconii CENA392</name>
    <dbReference type="NCBI Taxonomy" id="1539056"/>
    <lineage>
        <taxon>Bacteria</taxon>
        <taxon>Bacillati</taxon>
        <taxon>Cyanobacteriota</taxon>
        <taxon>Cyanophyceae</taxon>
        <taxon>Nostocales</taxon>
        <taxon>Nodulariaceae</taxon>
        <taxon>Halotia</taxon>
    </lineage>
</organism>